<evidence type="ECO:0000259" key="8">
    <source>
        <dbReference type="Pfam" id="PF16901"/>
    </source>
</evidence>
<dbReference type="InterPro" id="IPR038299">
    <property type="entry name" value="DAO_C_sf"/>
</dbReference>
<dbReference type="PROSITE" id="PS00978">
    <property type="entry name" value="FAD_G3PDH_2"/>
    <property type="match status" value="1"/>
</dbReference>
<evidence type="ECO:0000313" key="10">
    <source>
        <dbReference type="Proteomes" id="UP000661193"/>
    </source>
</evidence>
<organism evidence="9 10">
    <name type="scientific">Micromonospora fiedleri</name>
    <dbReference type="NCBI Taxonomy" id="1157498"/>
    <lineage>
        <taxon>Bacteria</taxon>
        <taxon>Bacillati</taxon>
        <taxon>Actinomycetota</taxon>
        <taxon>Actinomycetes</taxon>
        <taxon>Micromonosporales</taxon>
        <taxon>Micromonosporaceae</taxon>
        <taxon>Micromonospora</taxon>
    </lineage>
</organism>
<reference evidence="9 10" key="1">
    <citation type="submission" date="2021-01" db="EMBL/GenBank/DDBJ databases">
        <title>Genome sequencing of Micromonospora fiedleri MG-37.</title>
        <authorList>
            <person name="Moreland P.E.J."/>
            <person name="Stach J.E.M."/>
        </authorList>
    </citation>
    <scope>NUCLEOTIDE SEQUENCE [LARGE SCALE GENOMIC DNA]</scope>
    <source>
        <strain evidence="9 10">MG-37</strain>
    </source>
</reference>
<evidence type="ECO:0000256" key="6">
    <source>
        <dbReference type="RuleBase" id="RU361217"/>
    </source>
</evidence>
<keyword evidence="10" id="KW-1185">Reference proteome</keyword>
<dbReference type="InterPro" id="IPR036188">
    <property type="entry name" value="FAD/NAD-bd_sf"/>
</dbReference>
<accession>A0ABS1UQD4</accession>
<evidence type="ECO:0000256" key="5">
    <source>
        <dbReference type="ARBA" id="ARBA00023002"/>
    </source>
</evidence>
<dbReference type="Gene3D" id="3.50.50.60">
    <property type="entry name" value="FAD/NAD(P)-binding domain"/>
    <property type="match status" value="1"/>
</dbReference>
<dbReference type="Pfam" id="PF01266">
    <property type="entry name" value="DAO"/>
    <property type="match status" value="1"/>
</dbReference>
<sequence length="601" mass="64542">MRDPHVLRSVAGQLSSSRRAGDLRRLRAERFDVLIIGGGVTGAGAAVDAASRGLKVALVEARDFAAGTSSRSSKLIHGGLRYLEQLEFNLVHEALTERGLLATRLAPHLVRPVPFLVPLPAGDGVRGLPARIVRRAYYGAGVAAYDAFAGLFGGGRGMPLHRHLSREGARRIFPSLRADGLAGAIRYYDGQVDDARLVVTLARTAASLGATVVSSAQAVGLIRQAREVTGVRIRDLEAPAAEFEVQARSVIAATGVWTDDMSRMLNDVGLRPGIRVRASKGVHLVVPRSAITGDTGLILRTATSVLFVIPWGGHWIIGTTDTDWRLDRSHPAASASDIDYLLRQVNTVLDRPLTTADIEGVYAGLRPLLAGEADSTSKLSREHAVIEPMLGLLLVAGGKYTTYRVMAADVVDQAARRLGWPRPSRTADLPLLGADGYAAMWRDRADLARRHGLPVGVVEHLLERYGSLTLDLLALIDADPLLASPLAGAPEYLAAEVTYAARAEGALHLEDVLTRRTRISFETTHRGLESAEHTAELMGAVLGWDADRRAREVAHYRARVMAERQSQLMPDDATADAARLGAPDVRGYAADRGADDAGLPR</sequence>
<dbReference type="PANTHER" id="PTHR11985">
    <property type="entry name" value="GLYCEROL-3-PHOSPHATE DEHYDROGENASE"/>
    <property type="match status" value="1"/>
</dbReference>
<dbReference type="InterPro" id="IPR031656">
    <property type="entry name" value="DAO_C"/>
</dbReference>
<dbReference type="RefSeq" id="WP_203223024.1">
    <property type="nucleotide sequence ID" value="NZ_JAETXL010000007.1"/>
</dbReference>
<comment type="similarity">
    <text evidence="2 6">Belongs to the FAD-dependent glycerol-3-phosphate dehydrogenase family.</text>
</comment>
<evidence type="ECO:0000256" key="3">
    <source>
        <dbReference type="ARBA" id="ARBA00022630"/>
    </source>
</evidence>
<evidence type="ECO:0000313" key="9">
    <source>
        <dbReference type="EMBL" id="MBL6278569.1"/>
    </source>
</evidence>
<dbReference type="InterPro" id="IPR006076">
    <property type="entry name" value="FAD-dep_OxRdtase"/>
</dbReference>
<dbReference type="PROSITE" id="PS00977">
    <property type="entry name" value="FAD_G3PDH_1"/>
    <property type="match status" value="1"/>
</dbReference>
<dbReference type="EC" id="1.1.5.3" evidence="6"/>
<keyword evidence="3 6" id="KW-0285">Flavoprotein</keyword>
<dbReference type="PANTHER" id="PTHR11985:SF31">
    <property type="entry name" value="GLYCEROL-3-PHOSPHATE DEHYDROGENASE 2"/>
    <property type="match status" value="1"/>
</dbReference>
<protein>
    <recommendedName>
        <fullName evidence="6">Glycerol-3-phosphate dehydrogenase</fullName>
        <ecNumber evidence="6">1.1.5.3</ecNumber>
    </recommendedName>
</protein>
<comment type="cofactor">
    <cofactor evidence="1 6">
        <name>FAD</name>
        <dbReference type="ChEBI" id="CHEBI:57692"/>
    </cofactor>
</comment>
<comment type="caution">
    <text evidence="9">The sequence shown here is derived from an EMBL/GenBank/DDBJ whole genome shotgun (WGS) entry which is preliminary data.</text>
</comment>
<proteinExistence type="inferred from homology"/>
<name>A0ABS1UQD4_9ACTN</name>
<dbReference type="EMBL" id="JAETXL010000007">
    <property type="protein sequence ID" value="MBL6278569.1"/>
    <property type="molecule type" value="Genomic_DNA"/>
</dbReference>
<dbReference type="Gene3D" id="1.10.8.870">
    <property type="entry name" value="Alpha-glycerophosphate oxidase, cap domain"/>
    <property type="match status" value="1"/>
</dbReference>
<dbReference type="Pfam" id="PF16901">
    <property type="entry name" value="DAO_C"/>
    <property type="match status" value="1"/>
</dbReference>
<gene>
    <name evidence="9" type="ORF">JMF97_20625</name>
</gene>
<dbReference type="PRINTS" id="PR01001">
    <property type="entry name" value="FADG3PDH"/>
</dbReference>
<dbReference type="Proteomes" id="UP000661193">
    <property type="component" value="Unassembled WGS sequence"/>
</dbReference>
<evidence type="ECO:0000256" key="2">
    <source>
        <dbReference type="ARBA" id="ARBA00007330"/>
    </source>
</evidence>
<comment type="catalytic activity">
    <reaction evidence="6">
        <text>a quinone + sn-glycerol 3-phosphate = dihydroxyacetone phosphate + a quinol</text>
        <dbReference type="Rhea" id="RHEA:18977"/>
        <dbReference type="ChEBI" id="CHEBI:24646"/>
        <dbReference type="ChEBI" id="CHEBI:57597"/>
        <dbReference type="ChEBI" id="CHEBI:57642"/>
        <dbReference type="ChEBI" id="CHEBI:132124"/>
        <dbReference type="EC" id="1.1.5.3"/>
    </reaction>
</comment>
<keyword evidence="5 6" id="KW-0560">Oxidoreductase</keyword>
<evidence type="ECO:0000256" key="4">
    <source>
        <dbReference type="ARBA" id="ARBA00022827"/>
    </source>
</evidence>
<keyword evidence="4" id="KW-0274">FAD</keyword>
<feature type="domain" description="FAD dependent oxidoreductase" evidence="7">
    <location>
        <begin position="32"/>
        <end position="381"/>
    </location>
</feature>
<evidence type="ECO:0000256" key="1">
    <source>
        <dbReference type="ARBA" id="ARBA00001974"/>
    </source>
</evidence>
<dbReference type="SUPFAM" id="SSF51905">
    <property type="entry name" value="FAD/NAD(P)-binding domain"/>
    <property type="match status" value="1"/>
</dbReference>
<evidence type="ECO:0000259" key="7">
    <source>
        <dbReference type="Pfam" id="PF01266"/>
    </source>
</evidence>
<dbReference type="InterPro" id="IPR000447">
    <property type="entry name" value="G3P_DH_FAD-dep"/>
</dbReference>
<dbReference type="Gene3D" id="3.30.9.10">
    <property type="entry name" value="D-Amino Acid Oxidase, subunit A, domain 2"/>
    <property type="match status" value="1"/>
</dbReference>
<feature type="domain" description="Alpha-glycerophosphate oxidase C-terminal" evidence="8">
    <location>
        <begin position="424"/>
        <end position="549"/>
    </location>
</feature>